<feature type="compositionally biased region" description="Low complexity" evidence="6">
    <location>
        <begin position="93"/>
        <end position="108"/>
    </location>
</feature>
<evidence type="ECO:0000313" key="10">
    <source>
        <dbReference type="EMBL" id="CAF3666508.1"/>
    </source>
</evidence>
<feature type="region of interest" description="Disordered" evidence="6">
    <location>
        <begin position="38"/>
        <end position="108"/>
    </location>
</feature>
<dbReference type="Pfam" id="PF00134">
    <property type="entry name" value="Cyclin_N"/>
    <property type="match status" value="1"/>
</dbReference>
<feature type="compositionally biased region" description="Polar residues" evidence="6">
    <location>
        <begin position="1"/>
        <end position="12"/>
    </location>
</feature>
<feature type="compositionally biased region" description="Low complexity" evidence="6">
    <location>
        <begin position="461"/>
        <end position="471"/>
    </location>
</feature>
<evidence type="ECO:0000313" key="9">
    <source>
        <dbReference type="EMBL" id="CAF0880194.1"/>
    </source>
</evidence>
<feature type="compositionally biased region" description="Polar residues" evidence="6">
    <location>
        <begin position="388"/>
        <end position="398"/>
    </location>
</feature>
<dbReference type="OrthoDB" id="5590282at2759"/>
<dbReference type="PROSITE" id="PS00292">
    <property type="entry name" value="CYCLINS"/>
    <property type="match status" value="1"/>
</dbReference>
<feature type="domain" description="Cyclin C-terminal" evidence="8">
    <location>
        <begin position="636"/>
        <end position="752"/>
    </location>
</feature>
<evidence type="ECO:0000259" key="7">
    <source>
        <dbReference type="SMART" id="SM00385"/>
    </source>
</evidence>
<protein>
    <recommendedName>
        <fullName evidence="12">Cyclin A</fullName>
    </recommendedName>
</protein>
<evidence type="ECO:0000256" key="2">
    <source>
        <dbReference type="ARBA" id="ARBA00022776"/>
    </source>
</evidence>
<dbReference type="Pfam" id="PF02984">
    <property type="entry name" value="Cyclin_C"/>
    <property type="match status" value="1"/>
</dbReference>
<dbReference type="InterPro" id="IPR036915">
    <property type="entry name" value="Cyclin-like_sf"/>
</dbReference>
<feature type="region of interest" description="Disordered" evidence="6">
    <location>
        <begin position="1"/>
        <end position="24"/>
    </location>
</feature>
<evidence type="ECO:0008006" key="12">
    <source>
        <dbReference type="Google" id="ProtNLM"/>
    </source>
</evidence>
<feature type="compositionally biased region" description="Basic and acidic residues" evidence="6">
    <location>
        <begin position="38"/>
        <end position="47"/>
    </location>
</feature>
<dbReference type="CDD" id="cd20504">
    <property type="entry name" value="CYCLIN_CCNA_rpt1"/>
    <property type="match status" value="1"/>
</dbReference>
<feature type="region of interest" description="Disordered" evidence="6">
    <location>
        <begin position="377"/>
        <end position="407"/>
    </location>
</feature>
<feature type="domain" description="Cyclin-like" evidence="7">
    <location>
        <begin position="543"/>
        <end position="627"/>
    </location>
</feature>
<dbReference type="AlphaFoldDB" id="A0A813Y8A0"/>
<comment type="similarity">
    <text evidence="5">Belongs to the cyclin family.</text>
</comment>
<gene>
    <name evidence="9" type="ORF">GPM918_LOCUS7569</name>
    <name evidence="10" type="ORF">SRO942_LOCUS7569</name>
</gene>
<evidence type="ECO:0000256" key="4">
    <source>
        <dbReference type="ARBA" id="ARBA00023306"/>
    </source>
</evidence>
<evidence type="ECO:0000256" key="1">
    <source>
        <dbReference type="ARBA" id="ARBA00022618"/>
    </source>
</evidence>
<dbReference type="InterPro" id="IPR006671">
    <property type="entry name" value="Cyclin_N"/>
</dbReference>
<keyword evidence="1" id="KW-0132">Cell division</keyword>
<feature type="compositionally biased region" description="Basic residues" evidence="6">
    <location>
        <begin position="13"/>
        <end position="24"/>
    </location>
</feature>
<feature type="domain" description="Cyclin-like" evidence="7">
    <location>
        <begin position="640"/>
        <end position="721"/>
    </location>
</feature>
<dbReference type="Proteomes" id="UP000681722">
    <property type="component" value="Unassembled WGS sequence"/>
</dbReference>
<dbReference type="InterPro" id="IPR004367">
    <property type="entry name" value="Cyclin_C-dom"/>
</dbReference>
<feature type="region of interest" description="Disordered" evidence="6">
    <location>
        <begin position="210"/>
        <end position="269"/>
    </location>
</feature>
<dbReference type="EMBL" id="CAJNOQ010001245">
    <property type="protein sequence ID" value="CAF0880194.1"/>
    <property type="molecule type" value="Genomic_DNA"/>
</dbReference>
<keyword evidence="11" id="KW-1185">Reference proteome</keyword>
<feature type="compositionally biased region" description="Polar residues" evidence="6">
    <location>
        <begin position="239"/>
        <end position="258"/>
    </location>
</feature>
<dbReference type="EMBL" id="CAJOBC010001245">
    <property type="protein sequence ID" value="CAF3666508.1"/>
    <property type="molecule type" value="Genomic_DNA"/>
</dbReference>
<dbReference type="InterPro" id="IPR048258">
    <property type="entry name" value="Cyclins_cyclin-box"/>
</dbReference>
<dbReference type="SUPFAM" id="SSF47954">
    <property type="entry name" value="Cyclin-like"/>
    <property type="match status" value="2"/>
</dbReference>
<evidence type="ECO:0000256" key="3">
    <source>
        <dbReference type="ARBA" id="ARBA00023127"/>
    </source>
</evidence>
<feature type="compositionally biased region" description="Low complexity" evidence="6">
    <location>
        <begin position="49"/>
        <end position="61"/>
    </location>
</feature>
<proteinExistence type="inferred from homology"/>
<sequence>MPIGTDSLNHQPQSHHHYTYRPAHHYKSTIHLVTYNRDSKDEDDRHSSSNKTNTETNSSNTAQYIKNQPNSSCSYSHRYPSSLSHKPTTNTHSSIRTNSSLSRQSSSLSKTTAATALAILLKAHSETSSSASNLLDIADHQQTRPVPNRRHRSIITDSRLTKNDHYMQPSQPSYSSLLMLNRTNQTISTQAPSIRRCVSVLGKRYSFSDLNTLKPNTSRTEKSLSSRSNNQDWNERETLNNSKSRISLDSNGSLSSRMSNHHHQPPPLTMTRNHILLKSKSNSLMTLNDLTVNKVKNERLHDTSSIQSNSENTIKYNEQEQLKKKSVIHNLKPDVQPKILGLDENNCLPNVPHSKHSIRQHSHEHCPITYQTQLSLGTTTTSDSGSDNTILNHLPEQNETTDKSQSSLLEELLNNGNLLSPRKNPVKHLNRLRSCNTAPSDLFEKNNPKPPQLIFSIPSLNNNAESSSNSNNDDREARKIEKEIYEERKKKIEEQEQVVINVAEYAQDILKYLRERERSCRPKPSYMRKQSELTWDMRATLIDWLCEVADEYKLFSETFHLAVNFIDRFLSRMSVTKSKFQLIGTAALYLAAKCEEVYPPNAAEFAYVTDNAYSKKQVLKIEDLLLKTLHFEVSVVTTHTFLLHYMKFVEVDEVTEDLAKYIADITLLDPECIQQTPSLQAAAILCLSLHMNKKPAWSYELKEYTSYTISSFYDVMEKIFWNFAKATINGKWAITKKYRHMKHHNVTSIELPTALPFKIIDDI</sequence>
<evidence type="ECO:0000256" key="5">
    <source>
        <dbReference type="RuleBase" id="RU000383"/>
    </source>
</evidence>
<organism evidence="9 11">
    <name type="scientific">Didymodactylos carnosus</name>
    <dbReference type="NCBI Taxonomy" id="1234261"/>
    <lineage>
        <taxon>Eukaryota</taxon>
        <taxon>Metazoa</taxon>
        <taxon>Spiralia</taxon>
        <taxon>Gnathifera</taxon>
        <taxon>Rotifera</taxon>
        <taxon>Eurotatoria</taxon>
        <taxon>Bdelloidea</taxon>
        <taxon>Philodinida</taxon>
        <taxon>Philodinidae</taxon>
        <taxon>Didymodactylos</taxon>
    </lineage>
</organism>
<dbReference type="GO" id="GO:0051301">
    <property type="term" value="P:cell division"/>
    <property type="evidence" value="ECO:0007669"/>
    <property type="project" value="UniProtKB-KW"/>
</dbReference>
<dbReference type="SMART" id="SM01332">
    <property type="entry name" value="Cyclin_C"/>
    <property type="match status" value="1"/>
</dbReference>
<evidence type="ECO:0000259" key="8">
    <source>
        <dbReference type="SMART" id="SM01332"/>
    </source>
</evidence>
<dbReference type="FunFam" id="1.10.472.10:FF:000001">
    <property type="entry name" value="G2/mitotic-specific cyclin"/>
    <property type="match status" value="1"/>
</dbReference>
<keyword evidence="4" id="KW-0131">Cell cycle</keyword>
<dbReference type="Proteomes" id="UP000663829">
    <property type="component" value="Unassembled WGS sequence"/>
</dbReference>
<keyword evidence="2" id="KW-0498">Mitosis</keyword>
<comment type="caution">
    <text evidence="9">The sequence shown here is derived from an EMBL/GenBank/DDBJ whole genome shotgun (WGS) entry which is preliminary data.</text>
</comment>
<feature type="region of interest" description="Disordered" evidence="6">
    <location>
        <begin position="440"/>
        <end position="477"/>
    </location>
</feature>
<name>A0A813Y8A0_9BILA</name>
<accession>A0A813Y8A0</accession>
<evidence type="ECO:0000256" key="6">
    <source>
        <dbReference type="SAM" id="MobiDB-lite"/>
    </source>
</evidence>
<feature type="compositionally biased region" description="Low complexity" evidence="6">
    <location>
        <begin position="377"/>
        <end position="387"/>
    </location>
</feature>
<keyword evidence="3 5" id="KW-0195">Cyclin</keyword>
<dbReference type="InterPro" id="IPR039361">
    <property type="entry name" value="Cyclin"/>
</dbReference>
<feature type="compositionally biased region" description="Low complexity" evidence="6">
    <location>
        <begin position="71"/>
        <end position="85"/>
    </location>
</feature>
<evidence type="ECO:0000313" key="11">
    <source>
        <dbReference type="Proteomes" id="UP000663829"/>
    </source>
</evidence>
<dbReference type="Gene3D" id="1.10.472.10">
    <property type="entry name" value="Cyclin-like"/>
    <property type="match status" value="2"/>
</dbReference>
<dbReference type="InterPro" id="IPR013763">
    <property type="entry name" value="Cyclin-like_dom"/>
</dbReference>
<dbReference type="PANTHER" id="PTHR10177">
    <property type="entry name" value="CYCLINS"/>
    <property type="match status" value="1"/>
</dbReference>
<reference evidence="9" key="1">
    <citation type="submission" date="2021-02" db="EMBL/GenBank/DDBJ databases">
        <authorList>
            <person name="Nowell W R."/>
        </authorList>
    </citation>
    <scope>NUCLEOTIDE SEQUENCE</scope>
</reference>
<dbReference type="SMART" id="SM00385">
    <property type="entry name" value="CYCLIN"/>
    <property type="match status" value="2"/>
</dbReference>